<dbReference type="EMBL" id="CP032707">
    <property type="protein sequence ID" value="AYG94463.1"/>
    <property type="molecule type" value="Genomic_DNA"/>
</dbReference>
<accession>A0A494RH97</accession>
<evidence type="ECO:0000313" key="2">
    <source>
        <dbReference type="EMBL" id="AYG94463.1"/>
    </source>
</evidence>
<dbReference type="RefSeq" id="WP_121481618.1">
    <property type="nucleotide sequence ID" value="NZ_CP032707.1"/>
</dbReference>
<gene>
    <name evidence="2" type="ORF">D8I30_04160</name>
</gene>
<feature type="signal peptide" evidence="1">
    <location>
        <begin position="1"/>
        <end position="22"/>
    </location>
</feature>
<dbReference type="InterPro" id="IPR019027">
    <property type="entry name" value="Pilus_biogenesis_CpaD-related"/>
</dbReference>
<keyword evidence="3" id="KW-1185">Reference proteome</keyword>
<dbReference type="AlphaFoldDB" id="A0A494RH97"/>
<evidence type="ECO:0000313" key="3">
    <source>
        <dbReference type="Proteomes" id="UP000276984"/>
    </source>
</evidence>
<evidence type="ECO:0000256" key="1">
    <source>
        <dbReference type="SAM" id="SignalP"/>
    </source>
</evidence>
<dbReference type="InterPro" id="IPR013361">
    <property type="entry name" value="Pilus_CpaD"/>
</dbReference>
<dbReference type="PROSITE" id="PS51257">
    <property type="entry name" value="PROKAR_LIPOPROTEIN"/>
    <property type="match status" value="1"/>
</dbReference>
<protein>
    <submittedName>
        <fullName evidence="2">Pilus assembly protein CpaD</fullName>
    </submittedName>
</protein>
<sequence length="226" mass="22957">MIRTASLSAAVLGLSLTLSACAGGPASLGGEPPLTPASRFVLEVEPGLDRIALAVHETGLSANQRAALDALAARFALEGAPALVVEAPAGDDPAAARAAWGVKAALEAAGVPADRIRMTGYAAPAPRAPVLAGFETVRAVVPQCGTQWGNLSRTGDNQSSANFGCAVTANLAAQIADPRDIVAPRALAPADAGRRSVVFDAYRSGEQTAAQREALLTQTRISRAVE</sequence>
<reference evidence="2 3" key="1">
    <citation type="submission" date="2018-10" db="EMBL/GenBank/DDBJ databases">
        <title>Complete genome sequence of Brevundimonas naejangsanensis BRV3.</title>
        <authorList>
            <person name="Berrios L."/>
            <person name="Ely B."/>
        </authorList>
    </citation>
    <scope>NUCLEOTIDE SEQUENCE [LARGE SCALE GENOMIC DNA]</scope>
    <source>
        <strain evidence="2 3">BRV3</strain>
    </source>
</reference>
<organism evidence="2 3">
    <name type="scientific">Brevundimonas naejangsanensis</name>
    <dbReference type="NCBI Taxonomy" id="588932"/>
    <lineage>
        <taxon>Bacteria</taxon>
        <taxon>Pseudomonadati</taxon>
        <taxon>Pseudomonadota</taxon>
        <taxon>Alphaproteobacteria</taxon>
        <taxon>Caulobacterales</taxon>
        <taxon>Caulobacteraceae</taxon>
        <taxon>Brevundimonas</taxon>
    </lineage>
</organism>
<dbReference type="Proteomes" id="UP000276984">
    <property type="component" value="Chromosome"/>
</dbReference>
<dbReference type="NCBIfam" id="TIGR02522">
    <property type="entry name" value="pilus_cpaD"/>
    <property type="match status" value="1"/>
</dbReference>
<dbReference type="Pfam" id="PF09476">
    <property type="entry name" value="Pilus_CpaD"/>
    <property type="match status" value="1"/>
</dbReference>
<name>A0A494RH97_9CAUL</name>
<feature type="chain" id="PRO_5019841278" evidence="1">
    <location>
        <begin position="23"/>
        <end position="226"/>
    </location>
</feature>
<proteinExistence type="predicted"/>
<dbReference type="OrthoDB" id="9802674at2"/>
<keyword evidence="1" id="KW-0732">Signal</keyword>